<reference evidence="2 3" key="1">
    <citation type="journal article" date="2020" name="Genome Biol. Evol.">
        <title>Comparative genomics of strictly vertically transmitted, feminizing microsporidia endosymbionts of amphipod crustaceans.</title>
        <authorList>
            <person name="Cormier A."/>
            <person name="Chebbi M.A."/>
            <person name="Giraud I."/>
            <person name="Wattier R."/>
            <person name="Teixeira M."/>
            <person name="Gilbert C."/>
            <person name="Rigaud T."/>
            <person name="Cordaux R."/>
        </authorList>
    </citation>
    <scope>NUCLEOTIDE SEQUENCE [LARGE SCALE GENOMIC DNA]</scope>
    <source>
        <strain evidence="2 3">Ou3-Ou53</strain>
    </source>
</reference>
<dbReference type="InterPro" id="IPR005135">
    <property type="entry name" value="Endo/exonuclease/phosphatase"/>
</dbReference>
<keyword evidence="2" id="KW-0548">Nucleotidyltransferase</keyword>
<dbReference type="SUPFAM" id="SSF56219">
    <property type="entry name" value="DNase I-like"/>
    <property type="match status" value="1"/>
</dbReference>
<dbReference type="Pfam" id="PF14529">
    <property type="entry name" value="Exo_endo_phos_2"/>
    <property type="match status" value="1"/>
</dbReference>
<evidence type="ECO:0000259" key="1">
    <source>
        <dbReference type="Pfam" id="PF14529"/>
    </source>
</evidence>
<dbReference type="AlphaFoldDB" id="A0A9P6KXN3"/>
<dbReference type="PANTHER" id="PTHR33273:SF4">
    <property type="entry name" value="ENDONUCLEASE_EXONUCLEASE_PHOSPHATASE DOMAIN-CONTAINING PROTEIN"/>
    <property type="match status" value="1"/>
</dbReference>
<dbReference type="PANTHER" id="PTHR33273">
    <property type="entry name" value="DOMAIN-CONTAINING PROTEIN, PUTATIVE-RELATED"/>
    <property type="match status" value="1"/>
</dbReference>
<dbReference type="InterPro" id="IPR036691">
    <property type="entry name" value="Endo/exonu/phosph_ase_sf"/>
</dbReference>
<keyword evidence="2" id="KW-0808">Transferase</keyword>
<organism evidence="2 3">
    <name type="scientific">Nosema granulosis</name>
    <dbReference type="NCBI Taxonomy" id="83296"/>
    <lineage>
        <taxon>Eukaryota</taxon>
        <taxon>Fungi</taxon>
        <taxon>Fungi incertae sedis</taxon>
        <taxon>Microsporidia</taxon>
        <taxon>Nosematidae</taxon>
        <taxon>Nosema</taxon>
    </lineage>
</organism>
<dbReference type="Proteomes" id="UP000740883">
    <property type="component" value="Unassembled WGS sequence"/>
</dbReference>
<comment type="caution">
    <text evidence="2">The sequence shown here is derived from an EMBL/GenBank/DDBJ whole genome shotgun (WGS) entry which is preliminary data.</text>
</comment>
<dbReference type="GO" id="GO:0003964">
    <property type="term" value="F:RNA-directed DNA polymerase activity"/>
    <property type="evidence" value="ECO:0007669"/>
    <property type="project" value="UniProtKB-KW"/>
</dbReference>
<evidence type="ECO:0000313" key="3">
    <source>
        <dbReference type="Proteomes" id="UP000740883"/>
    </source>
</evidence>
<dbReference type="OrthoDB" id="5566681at2759"/>
<protein>
    <submittedName>
        <fullName evidence="2">RNA-directed DNA polymerase from mobile element jockey</fullName>
    </submittedName>
</protein>
<name>A0A9P6KXN3_9MICR</name>
<feature type="domain" description="Endonuclease/exonuclease/phosphatase" evidence="1">
    <location>
        <begin position="102"/>
        <end position="211"/>
    </location>
</feature>
<proteinExistence type="predicted"/>
<accession>A0A9P6KXN3</accession>
<keyword evidence="2" id="KW-0695">RNA-directed DNA polymerase</keyword>
<dbReference type="Gene3D" id="3.60.10.10">
    <property type="entry name" value="Endonuclease/exonuclease/phosphatase"/>
    <property type="match status" value="1"/>
</dbReference>
<dbReference type="EMBL" id="SBJO01000469">
    <property type="protein sequence ID" value="KAF9760954.1"/>
    <property type="molecule type" value="Genomic_DNA"/>
</dbReference>
<sequence length="382" mass="44715">MLKIASFNANSMVKKITEINIYMIQKKIDLMCIQETWINPKSYIPTIPDYTWISTQPTFKKGSGVGIYIKENLKYKLLEIKQIQDMIEFVAVSVETNQGKLSVVCVYIHPQAHPSCLEILSNLNLNNVVLCGDFNAHHPKWSLGTTNRLGKEIISFCSENNLTVLVEKDSSSHQNRKTRKLNSPDFFMVSREFNDSTVKTEADLGSDHLPIEITVEIKVTKKKLVLTDRWILNKLNQDKFNLTLEEKLKKWLIEFKDHYSTESAYSAWTNTLLESFESSCPKNKKKTSFHGSYWWNDTCSEAVNKRRNLRRKFQRSRSMKSLLEYRKQHSVTKRIIKEAKKEFWGTFYKKCDLNDAFKILKTFRKKHRTARNRYPTKRNSGN</sequence>
<gene>
    <name evidence="2" type="primary">pol_191</name>
    <name evidence="2" type="ORF">NGRA_2937</name>
</gene>
<evidence type="ECO:0000313" key="2">
    <source>
        <dbReference type="EMBL" id="KAF9760954.1"/>
    </source>
</evidence>
<keyword evidence="3" id="KW-1185">Reference proteome</keyword>